<evidence type="ECO:0000256" key="11">
    <source>
        <dbReference type="SAM" id="MobiDB-lite"/>
    </source>
</evidence>
<gene>
    <name evidence="12" type="ORF">BIV57_08985</name>
</gene>
<dbReference type="GO" id="GO:0004134">
    <property type="term" value="F:4-alpha-glucanotransferase activity"/>
    <property type="evidence" value="ECO:0007669"/>
    <property type="project" value="UniProtKB-EC"/>
</dbReference>
<evidence type="ECO:0000256" key="3">
    <source>
        <dbReference type="ARBA" id="ARBA00012560"/>
    </source>
</evidence>
<evidence type="ECO:0000313" key="12">
    <source>
        <dbReference type="EMBL" id="OIV37707.1"/>
    </source>
</evidence>
<comment type="catalytic activity">
    <reaction evidence="1 10">
        <text>Transfers a segment of a (1-&gt;4)-alpha-D-glucan to a new position in an acceptor, which may be glucose or a (1-&gt;4)-alpha-D-glucan.</text>
        <dbReference type="EC" id="2.4.1.25"/>
    </reaction>
</comment>
<dbReference type="STRING" id="1428644.BIV57_08985"/>
<reference evidence="12 13" key="1">
    <citation type="submission" date="2016-10" db="EMBL/GenBank/DDBJ databases">
        <title>Genome sequence of Streptomyces gilvigriseus MUSC 26.</title>
        <authorList>
            <person name="Lee L.-H."/>
            <person name="Ser H.-L."/>
        </authorList>
    </citation>
    <scope>NUCLEOTIDE SEQUENCE [LARGE SCALE GENOMIC DNA]</scope>
    <source>
        <strain evidence="12 13">MUSC 26</strain>
    </source>
</reference>
<evidence type="ECO:0000313" key="13">
    <source>
        <dbReference type="Proteomes" id="UP000243342"/>
    </source>
</evidence>
<dbReference type="RefSeq" id="WP_071656208.1">
    <property type="nucleotide sequence ID" value="NZ_MLCF01000043.1"/>
</dbReference>
<evidence type="ECO:0000256" key="1">
    <source>
        <dbReference type="ARBA" id="ARBA00000439"/>
    </source>
</evidence>
<name>A0A1J7BGB1_9ACTN</name>
<evidence type="ECO:0000256" key="2">
    <source>
        <dbReference type="ARBA" id="ARBA00005684"/>
    </source>
</evidence>
<evidence type="ECO:0000256" key="10">
    <source>
        <dbReference type="RuleBase" id="RU361207"/>
    </source>
</evidence>
<dbReference type="Gene3D" id="3.20.20.80">
    <property type="entry name" value="Glycosidases"/>
    <property type="match status" value="1"/>
</dbReference>
<keyword evidence="13" id="KW-1185">Reference proteome</keyword>
<keyword evidence="5 10" id="KW-0328">Glycosyltransferase</keyword>
<dbReference type="PANTHER" id="PTHR32438">
    <property type="entry name" value="4-ALPHA-GLUCANOTRANSFERASE DPE1, CHLOROPLASTIC/AMYLOPLASTIC"/>
    <property type="match status" value="1"/>
</dbReference>
<evidence type="ECO:0000256" key="6">
    <source>
        <dbReference type="ARBA" id="ARBA00022679"/>
    </source>
</evidence>
<evidence type="ECO:0000256" key="4">
    <source>
        <dbReference type="ARBA" id="ARBA00020295"/>
    </source>
</evidence>
<accession>A0A1J7BGB1</accession>
<evidence type="ECO:0000256" key="5">
    <source>
        <dbReference type="ARBA" id="ARBA00022676"/>
    </source>
</evidence>
<organism evidence="12 13">
    <name type="scientific">Mangrovactinospora gilvigrisea</name>
    <dbReference type="NCBI Taxonomy" id="1428644"/>
    <lineage>
        <taxon>Bacteria</taxon>
        <taxon>Bacillati</taxon>
        <taxon>Actinomycetota</taxon>
        <taxon>Actinomycetes</taxon>
        <taxon>Kitasatosporales</taxon>
        <taxon>Streptomycetaceae</taxon>
        <taxon>Mangrovactinospora</taxon>
    </lineage>
</organism>
<protein>
    <recommendedName>
        <fullName evidence="4 10">4-alpha-glucanotransferase</fullName>
        <ecNumber evidence="3 10">2.4.1.25</ecNumber>
    </recommendedName>
    <alternativeName>
        <fullName evidence="8 10">Amylomaltase</fullName>
    </alternativeName>
    <alternativeName>
        <fullName evidence="9 10">Disproportionating enzyme</fullName>
    </alternativeName>
</protein>
<evidence type="ECO:0000256" key="7">
    <source>
        <dbReference type="ARBA" id="ARBA00023277"/>
    </source>
</evidence>
<proteinExistence type="inferred from homology"/>
<keyword evidence="7 10" id="KW-0119">Carbohydrate metabolism</keyword>
<dbReference type="OrthoDB" id="9811841at2"/>
<comment type="caution">
    <text evidence="12">The sequence shown here is derived from an EMBL/GenBank/DDBJ whole genome shotgun (WGS) entry which is preliminary data.</text>
</comment>
<keyword evidence="6 10" id="KW-0808">Transferase</keyword>
<dbReference type="PANTHER" id="PTHR32438:SF5">
    <property type="entry name" value="4-ALPHA-GLUCANOTRANSFERASE DPE1, CHLOROPLASTIC_AMYLOPLASTIC"/>
    <property type="match status" value="1"/>
</dbReference>
<dbReference type="Proteomes" id="UP000243342">
    <property type="component" value="Unassembled WGS sequence"/>
</dbReference>
<feature type="region of interest" description="Disordered" evidence="11">
    <location>
        <begin position="635"/>
        <end position="654"/>
    </location>
</feature>
<dbReference type="EMBL" id="MLCF01000043">
    <property type="protein sequence ID" value="OIV37707.1"/>
    <property type="molecule type" value="Genomic_DNA"/>
</dbReference>
<evidence type="ECO:0000256" key="9">
    <source>
        <dbReference type="ARBA" id="ARBA00031501"/>
    </source>
</evidence>
<dbReference type="NCBIfam" id="TIGR00217">
    <property type="entry name" value="malQ"/>
    <property type="match status" value="1"/>
</dbReference>
<feature type="region of interest" description="Disordered" evidence="11">
    <location>
        <begin position="49"/>
        <end position="69"/>
    </location>
</feature>
<dbReference type="AlphaFoldDB" id="A0A1J7BGB1"/>
<dbReference type="InterPro" id="IPR017853">
    <property type="entry name" value="GH"/>
</dbReference>
<evidence type="ECO:0000256" key="8">
    <source>
        <dbReference type="ARBA" id="ARBA00031423"/>
    </source>
</evidence>
<dbReference type="GO" id="GO:0005975">
    <property type="term" value="P:carbohydrate metabolic process"/>
    <property type="evidence" value="ECO:0007669"/>
    <property type="project" value="InterPro"/>
</dbReference>
<dbReference type="EC" id="2.4.1.25" evidence="3 10"/>
<dbReference type="Pfam" id="PF02446">
    <property type="entry name" value="Glyco_hydro_77"/>
    <property type="match status" value="1"/>
</dbReference>
<comment type="similarity">
    <text evidence="2 10">Belongs to the disproportionating enzyme family.</text>
</comment>
<dbReference type="SUPFAM" id="SSF51445">
    <property type="entry name" value="(Trans)glycosidases"/>
    <property type="match status" value="1"/>
</dbReference>
<dbReference type="InterPro" id="IPR003385">
    <property type="entry name" value="Glyco_hydro_77"/>
</dbReference>
<sequence>MVEPHFAPVPEDLAALAAEHGVATAYRAAGDRHTHVSATAVRHALAALGVDPDAPPARRRRRRPDPGALPACLAGRAGRAVPLPDGSTAPLRLRLEDGTVRDLPAGTTALPPDLPPGYHALATPVDEAPLIVAPARLAPPPRAWGWLAQLYSVLSHRSWGMGDLADLAELASWAGAAGAGFVQINPLHAAPPTPSADPSPYRPATRAFPDPVYLAVDRIPEADALPPAHRARLDQLAEQAAAYRHAVLLPNDLGDTQQLINRDAVWRIKREALTLLHAAPRGDAREAAYRAYLDEAGPRLTDHATWCALTEAHGPDFRAWPAGLREPGSTDTVRFRTAHPVSVDFHRWLAWLTDTQLAEAQHAARAAGMPLGVVHDLAVGAHPDGSDAWALGGPGGVIAERTSIGSPPDAFNPHGQNWGLPPWRPDALARTGYAPFRDLIRRALRHAGGLRVDHVMGLFRLWWIPDGEPPTHGTYVHYDHDALLGVLAIEAERAGAAVIGEDLGTVEPAVRRELADRGILGTGVLWFERAYETDGHPKRPEEWRELCLATLTTHDLPSTAARLTGDHLALRHRLGLLPGDLSAERAEDAADREEWLDLLRELGLLDKRETGEEEQVLALHRFLRRTPARLTGAWLPDATGDRRPQNLPGTVDEYPNWRLPMADPRGRPVTLDELRLSPRASRLVEALNRDAP</sequence>